<dbReference type="AlphaFoldDB" id="F7NJ54"/>
<keyword evidence="3" id="KW-1185">Reference proteome</keyword>
<protein>
    <submittedName>
        <fullName evidence="2">Cro/CI family transcriptional regulator</fullName>
    </submittedName>
</protein>
<dbReference type="RefSeq" id="WP_004095285.1">
    <property type="nucleotide sequence ID" value="NZ_AFGF01000083.1"/>
</dbReference>
<dbReference type="STRING" id="1009370.ALO_10549"/>
<proteinExistence type="predicted"/>
<dbReference type="eggNOG" id="COG1396">
    <property type="taxonomic scope" value="Bacteria"/>
</dbReference>
<evidence type="ECO:0000313" key="2">
    <source>
        <dbReference type="EMBL" id="EGO63944.1"/>
    </source>
</evidence>
<dbReference type="CDD" id="cd00093">
    <property type="entry name" value="HTH_XRE"/>
    <property type="match status" value="1"/>
</dbReference>
<name>F7NJ54_9FIRM</name>
<dbReference type="SUPFAM" id="SSF47413">
    <property type="entry name" value="lambda repressor-like DNA-binding domains"/>
    <property type="match status" value="1"/>
</dbReference>
<reference evidence="2 3" key="1">
    <citation type="journal article" date="2011" name="EMBO J.">
        <title>Structural diversity of bacterial flagellar motors.</title>
        <authorList>
            <person name="Chen S."/>
            <person name="Beeby M."/>
            <person name="Murphy G.E."/>
            <person name="Leadbetter J.R."/>
            <person name="Hendrixson D.R."/>
            <person name="Briegel A."/>
            <person name="Li Z."/>
            <person name="Shi J."/>
            <person name="Tocheva E.I."/>
            <person name="Muller A."/>
            <person name="Dobro M.J."/>
            <person name="Jensen G.J."/>
        </authorList>
    </citation>
    <scope>NUCLEOTIDE SEQUENCE [LARGE SCALE GENOMIC DNA]</scope>
    <source>
        <strain evidence="2 3">DSM 6540</strain>
    </source>
</reference>
<feature type="domain" description="HTH cro/C1-type" evidence="1">
    <location>
        <begin position="7"/>
        <end position="62"/>
    </location>
</feature>
<evidence type="ECO:0000259" key="1">
    <source>
        <dbReference type="PROSITE" id="PS50943"/>
    </source>
</evidence>
<organism evidence="2 3">
    <name type="scientific">Acetonema longum DSM 6540</name>
    <dbReference type="NCBI Taxonomy" id="1009370"/>
    <lineage>
        <taxon>Bacteria</taxon>
        <taxon>Bacillati</taxon>
        <taxon>Bacillota</taxon>
        <taxon>Negativicutes</taxon>
        <taxon>Acetonemataceae</taxon>
        <taxon>Acetonema</taxon>
    </lineage>
</organism>
<evidence type="ECO:0000313" key="3">
    <source>
        <dbReference type="Proteomes" id="UP000003240"/>
    </source>
</evidence>
<dbReference type="GO" id="GO:0003677">
    <property type="term" value="F:DNA binding"/>
    <property type="evidence" value="ECO:0007669"/>
    <property type="project" value="InterPro"/>
</dbReference>
<sequence>MNIAVRIMELCNERNISINKLANLADLTQSTLNSIMNSRDPNPQYKTIEKICAGLDITLSDFFTAIKSEPELEPDLLRLLDTVKKLSPDQRERLQKLLEAMQK</sequence>
<dbReference type="Gene3D" id="1.10.260.40">
    <property type="entry name" value="lambda repressor-like DNA-binding domains"/>
    <property type="match status" value="1"/>
</dbReference>
<dbReference type="PROSITE" id="PS50943">
    <property type="entry name" value="HTH_CROC1"/>
    <property type="match status" value="1"/>
</dbReference>
<comment type="caution">
    <text evidence="2">The sequence shown here is derived from an EMBL/GenBank/DDBJ whole genome shotgun (WGS) entry which is preliminary data.</text>
</comment>
<accession>F7NJ54</accession>
<dbReference type="EMBL" id="AFGF01000083">
    <property type="protein sequence ID" value="EGO63944.1"/>
    <property type="molecule type" value="Genomic_DNA"/>
</dbReference>
<dbReference type="InterPro" id="IPR001387">
    <property type="entry name" value="Cro/C1-type_HTH"/>
</dbReference>
<gene>
    <name evidence="2" type="ORF">ALO_10549</name>
</gene>
<dbReference type="Pfam" id="PF13443">
    <property type="entry name" value="HTH_26"/>
    <property type="match status" value="1"/>
</dbReference>
<dbReference type="Proteomes" id="UP000003240">
    <property type="component" value="Unassembled WGS sequence"/>
</dbReference>
<dbReference type="InterPro" id="IPR010982">
    <property type="entry name" value="Lambda_DNA-bd_dom_sf"/>
</dbReference>
<dbReference type="SMART" id="SM00530">
    <property type="entry name" value="HTH_XRE"/>
    <property type="match status" value="1"/>
</dbReference>